<comment type="similarity">
    <text evidence="1">Belongs to the DNA repair enzymes AP/ExoA family.</text>
</comment>
<feature type="binding site" evidence="6">
    <location>
        <position position="150"/>
    </location>
    <ligand>
        <name>Mg(2+)</name>
        <dbReference type="ChEBI" id="CHEBI:18420"/>
        <label>1</label>
    </ligand>
</feature>
<feature type="site" description="Transition state stabilizer" evidence="7">
    <location>
        <position position="152"/>
    </location>
</feature>
<evidence type="ECO:0000256" key="7">
    <source>
        <dbReference type="PIRSR" id="PIRSR604808-3"/>
    </source>
</evidence>
<dbReference type="PANTHER" id="PTHR43250">
    <property type="entry name" value="EXODEOXYRIBONUCLEASE III"/>
    <property type="match status" value="1"/>
</dbReference>
<feature type="binding site" evidence="6">
    <location>
        <position position="250"/>
    </location>
    <ligand>
        <name>Mg(2+)</name>
        <dbReference type="ChEBI" id="CHEBI:18420"/>
        <label>1</label>
    </ligand>
</feature>
<dbReference type="GO" id="GO:0046872">
    <property type="term" value="F:metal ion binding"/>
    <property type="evidence" value="ECO:0007669"/>
    <property type="project" value="UniProtKB-KW"/>
</dbReference>
<dbReference type="SUPFAM" id="SSF56219">
    <property type="entry name" value="DNase I-like"/>
    <property type="match status" value="1"/>
</dbReference>
<evidence type="ECO:0000256" key="2">
    <source>
        <dbReference type="ARBA" id="ARBA00022723"/>
    </source>
</evidence>
<reference evidence="10" key="1">
    <citation type="submission" date="2021-02" db="EMBL/GenBank/DDBJ databases">
        <title>Natronoglycomyces albus gen. nov., sp. nov, a haloalkaliphilic actinobacterium from a soda solonchak soil.</title>
        <authorList>
            <person name="Sorokin D.Y."/>
            <person name="Khijniak T.V."/>
            <person name="Zakharycheva A.P."/>
            <person name="Boueva O.V."/>
            <person name="Ariskina E.V."/>
            <person name="Hahnke R.L."/>
            <person name="Bunk B."/>
            <person name="Sproer C."/>
            <person name="Schumann P."/>
            <person name="Evtushenko L.I."/>
            <person name="Kublanov I.V."/>
        </authorList>
    </citation>
    <scope>NUCLEOTIDE SEQUENCE</scope>
    <source>
        <strain evidence="10">DSM 106290</strain>
    </source>
</reference>
<dbReference type="AlphaFoldDB" id="A0A895XZJ7"/>
<keyword evidence="4 6" id="KW-0460">Magnesium</keyword>
<feature type="region of interest" description="Disordered" evidence="8">
    <location>
        <begin position="241"/>
        <end position="260"/>
    </location>
</feature>
<keyword evidence="6" id="KW-0464">Manganese</keyword>
<feature type="active site" description="Proton acceptor" evidence="5">
    <location>
        <position position="251"/>
    </location>
</feature>
<dbReference type="GO" id="GO:0008311">
    <property type="term" value="F:double-stranded DNA 3'-5' DNA exonuclease activity"/>
    <property type="evidence" value="ECO:0007669"/>
    <property type="project" value="UniProtKB-EC"/>
</dbReference>
<feature type="active site" description="Proton donor/acceptor" evidence="5">
    <location>
        <position position="150"/>
    </location>
</feature>
<keyword evidence="2 6" id="KW-0479">Metal-binding</keyword>
<feature type="binding site" evidence="6">
    <location>
        <position position="251"/>
    </location>
    <ligand>
        <name>Mg(2+)</name>
        <dbReference type="ChEBI" id="CHEBI:18420"/>
        <label>1</label>
    </ligand>
</feature>
<dbReference type="GO" id="GO:0006281">
    <property type="term" value="P:DNA repair"/>
    <property type="evidence" value="ECO:0007669"/>
    <property type="project" value="InterPro"/>
</dbReference>
<dbReference type="Pfam" id="PF03372">
    <property type="entry name" value="Exo_endo_phos"/>
    <property type="match status" value="1"/>
</dbReference>
<dbReference type="GO" id="GO:0004519">
    <property type="term" value="F:endonuclease activity"/>
    <property type="evidence" value="ECO:0007669"/>
    <property type="project" value="InterPro"/>
</dbReference>
<feature type="binding site" evidence="6">
    <location>
        <position position="152"/>
    </location>
    <ligand>
        <name>Mg(2+)</name>
        <dbReference type="ChEBI" id="CHEBI:18420"/>
        <label>1</label>
    </ligand>
</feature>
<dbReference type="InterPro" id="IPR005135">
    <property type="entry name" value="Endo/exonuclease/phosphatase"/>
</dbReference>
<feature type="binding site" evidence="6">
    <location>
        <position position="9"/>
    </location>
    <ligand>
        <name>Mg(2+)</name>
        <dbReference type="ChEBI" id="CHEBI:18420"/>
        <label>1</label>
    </ligand>
</feature>
<comment type="cofactor">
    <cofactor evidence="6">
        <name>Mg(2+)</name>
        <dbReference type="ChEBI" id="CHEBI:18420"/>
    </cofactor>
    <cofactor evidence="6">
        <name>Mn(2+)</name>
        <dbReference type="ChEBI" id="CHEBI:29035"/>
    </cofactor>
    <text evidence="6">Probably binds two magnesium or manganese ions per subunit.</text>
</comment>
<feature type="binding site" evidence="6">
    <location>
        <position position="36"/>
    </location>
    <ligand>
        <name>Mg(2+)</name>
        <dbReference type="ChEBI" id="CHEBI:18420"/>
        <label>1</label>
    </ligand>
</feature>
<dbReference type="EMBL" id="CP070496">
    <property type="protein sequence ID" value="QSB07008.1"/>
    <property type="molecule type" value="Genomic_DNA"/>
</dbReference>
<dbReference type="PROSITE" id="PS00726">
    <property type="entry name" value="AP_NUCLEASE_F1_1"/>
    <property type="match status" value="1"/>
</dbReference>
<dbReference type="InterPro" id="IPR020847">
    <property type="entry name" value="AP_endonuclease_F1_BS"/>
</dbReference>
<dbReference type="KEGG" id="nav:JQS30_07995"/>
<feature type="active site" evidence="5">
    <location>
        <position position="110"/>
    </location>
</feature>
<gene>
    <name evidence="10" type="primary">xth</name>
    <name evidence="10" type="ORF">JQS30_07995</name>
</gene>
<evidence type="ECO:0000313" key="10">
    <source>
        <dbReference type="EMBL" id="QSB07008.1"/>
    </source>
</evidence>
<feature type="domain" description="Endonuclease/exonuclease/phosphatase" evidence="9">
    <location>
        <begin position="6"/>
        <end position="251"/>
    </location>
</feature>
<accession>A0A895XZJ7</accession>
<feature type="site" description="Important for catalytic activity" evidence="7">
    <location>
        <position position="221"/>
    </location>
</feature>
<keyword evidence="11" id="KW-1185">Reference proteome</keyword>
<evidence type="ECO:0000256" key="8">
    <source>
        <dbReference type="SAM" id="MobiDB-lite"/>
    </source>
</evidence>
<dbReference type="PANTHER" id="PTHR43250:SF2">
    <property type="entry name" value="EXODEOXYRIBONUCLEASE III"/>
    <property type="match status" value="1"/>
</dbReference>
<dbReference type="PROSITE" id="PS51435">
    <property type="entry name" value="AP_NUCLEASE_F1_4"/>
    <property type="match status" value="1"/>
</dbReference>
<name>A0A895XZJ7_9ACTN</name>
<dbReference type="Proteomes" id="UP000662939">
    <property type="component" value="Chromosome"/>
</dbReference>
<dbReference type="NCBIfam" id="TIGR00195">
    <property type="entry name" value="exoDNase_III"/>
    <property type="match status" value="1"/>
</dbReference>
<evidence type="ECO:0000259" key="9">
    <source>
        <dbReference type="Pfam" id="PF03372"/>
    </source>
</evidence>
<dbReference type="CDD" id="cd09086">
    <property type="entry name" value="ExoIII-like_AP-endo"/>
    <property type="match status" value="1"/>
</dbReference>
<evidence type="ECO:0000256" key="3">
    <source>
        <dbReference type="ARBA" id="ARBA00022801"/>
    </source>
</evidence>
<dbReference type="GO" id="GO:0003677">
    <property type="term" value="F:DNA binding"/>
    <property type="evidence" value="ECO:0007669"/>
    <property type="project" value="InterPro"/>
</dbReference>
<evidence type="ECO:0000313" key="11">
    <source>
        <dbReference type="Proteomes" id="UP000662939"/>
    </source>
</evidence>
<sequence length="260" mass="29018">MTVRIVSWNINSITARADRLAAWIEANTPDVVCLQELKTTTEAFPAQRFNDAGYAVAAHGQGRWNGVAILSRVGLDHIQRDLTDQPAFNNATEARAIAATCNGVRIWSVYVPNGRDITDPHYEYKLNFLGALAAEAANRDDSSPYAITGDFNVCPTDDDIYDIDAWEGTTHTTDAERAALNELQETNLTEVYPRALKYDQPFTFWDYRNLDFPKNRGLRIDLLLANPSLMTHVTDAYVDRNERKGKGASDHAPLVVDTNL</sequence>
<evidence type="ECO:0000256" key="5">
    <source>
        <dbReference type="PIRSR" id="PIRSR604808-1"/>
    </source>
</evidence>
<organism evidence="10 11">
    <name type="scientific">Natronoglycomyces albus</name>
    <dbReference type="NCBI Taxonomy" id="2811108"/>
    <lineage>
        <taxon>Bacteria</taxon>
        <taxon>Bacillati</taxon>
        <taxon>Actinomycetota</taxon>
        <taxon>Actinomycetes</taxon>
        <taxon>Glycomycetales</taxon>
        <taxon>Glycomycetaceae</taxon>
        <taxon>Natronoglycomyces</taxon>
    </lineage>
</organism>
<protein>
    <submittedName>
        <fullName evidence="10">Exodeoxyribonuclease III</fullName>
        <ecNumber evidence="10">3.1.11.2</ecNumber>
    </submittedName>
</protein>
<dbReference type="NCBIfam" id="TIGR00633">
    <property type="entry name" value="xth"/>
    <property type="match status" value="1"/>
</dbReference>
<evidence type="ECO:0000256" key="6">
    <source>
        <dbReference type="PIRSR" id="PIRSR604808-2"/>
    </source>
</evidence>
<keyword evidence="3 10" id="KW-0378">Hydrolase</keyword>
<dbReference type="EC" id="3.1.11.2" evidence="10"/>
<evidence type="ECO:0000256" key="1">
    <source>
        <dbReference type="ARBA" id="ARBA00007092"/>
    </source>
</evidence>
<dbReference type="InterPro" id="IPR037493">
    <property type="entry name" value="ExoIII-like"/>
</dbReference>
<proteinExistence type="inferred from homology"/>
<dbReference type="InterPro" id="IPR004808">
    <property type="entry name" value="AP_endonuc_1"/>
</dbReference>
<evidence type="ECO:0000256" key="4">
    <source>
        <dbReference type="ARBA" id="ARBA00022842"/>
    </source>
</evidence>
<dbReference type="InterPro" id="IPR036691">
    <property type="entry name" value="Endo/exonu/phosph_ase_sf"/>
</dbReference>
<feature type="site" description="Interaction with DNA substrate" evidence="7">
    <location>
        <position position="251"/>
    </location>
</feature>
<dbReference type="Gene3D" id="3.60.10.10">
    <property type="entry name" value="Endonuclease/exonuclease/phosphatase"/>
    <property type="match status" value="1"/>
</dbReference>